<reference evidence="10" key="1">
    <citation type="submission" date="2019-02" db="EMBL/GenBank/DDBJ databases">
        <authorList>
            <person name="Li S.-H."/>
        </authorList>
    </citation>
    <scope>NUCLEOTIDE SEQUENCE</scope>
    <source>
        <strain evidence="10">IMCC14734</strain>
    </source>
</reference>
<keyword evidence="2" id="KW-0813">Transport</keyword>
<evidence type="ECO:0000256" key="7">
    <source>
        <dbReference type="SAM" id="Phobius"/>
    </source>
</evidence>
<dbReference type="SUPFAM" id="SSF160240">
    <property type="entry name" value="Cation efflux protein cytoplasmic domain-like"/>
    <property type="match status" value="1"/>
</dbReference>
<keyword evidence="4" id="KW-0862">Zinc</keyword>
<dbReference type="Proteomes" id="UP001143362">
    <property type="component" value="Unassembled WGS sequence"/>
</dbReference>
<evidence type="ECO:0000256" key="3">
    <source>
        <dbReference type="ARBA" id="ARBA00022692"/>
    </source>
</evidence>
<keyword evidence="4" id="KW-0406">Ion transport</keyword>
<evidence type="ECO:0000256" key="6">
    <source>
        <dbReference type="ARBA" id="ARBA00023136"/>
    </source>
</evidence>
<name>A0ABT3TKF6_9GAMM</name>
<feature type="domain" description="Cation efflux protein transmembrane" evidence="9">
    <location>
        <begin position="12"/>
        <end position="218"/>
    </location>
</feature>
<evidence type="ECO:0000256" key="5">
    <source>
        <dbReference type="ARBA" id="ARBA00022989"/>
    </source>
</evidence>
<keyword evidence="4" id="KW-0864">Zinc transport</keyword>
<dbReference type="SUPFAM" id="SSF161111">
    <property type="entry name" value="Cation efflux protein transmembrane domain-like"/>
    <property type="match status" value="1"/>
</dbReference>
<dbReference type="InterPro" id="IPR058533">
    <property type="entry name" value="Cation_efflux_TM"/>
</dbReference>
<keyword evidence="5 7" id="KW-1133">Transmembrane helix</keyword>
<evidence type="ECO:0000259" key="9">
    <source>
        <dbReference type="Pfam" id="PF01545"/>
    </source>
</evidence>
<sequence>MSDSSGSLKTILFALGANTAIAAAKAAAAVVTGSGAMFAEAIHSTADAGNQILLLLGVSRSRKPPSADAPLGYGKEIYFWSFIVALMLFSVGGLVSINEGLHKLQNPEPLSHPFIAIGVLVFAMFAEGAALRTCLQQVNKTRGSQPLWRWFRESRQSELIVIFGEDLAALVGLSLALAAITATLITGDPMYDALGSCAIGVLLVLVAILVGREVKELLVGQGVEPRVRAAMLQFLEAQPEINELFNLLTLHMGDDVMVAIKAEMSDPGSAVGVARTINAVEARFREAFPEVTWLFFEPDIKD</sequence>
<feature type="transmembrane region" description="Helical" evidence="7">
    <location>
        <begin position="77"/>
        <end position="95"/>
    </location>
</feature>
<comment type="caution">
    <text evidence="10">The sequence shown here is derived from an EMBL/GenBank/DDBJ whole genome shotgun (WGS) entry which is preliminary data.</text>
</comment>
<keyword evidence="3 7" id="KW-0812">Transmembrane</keyword>
<dbReference type="NCBIfam" id="TIGR01297">
    <property type="entry name" value="CDF"/>
    <property type="match status" value="1"/>
</dbReference>
<evidence type="ECO:0000313" key="10">
    <source>
        <dbReference type="EMBL" id="MCX2982792.1"/>
    </source>
</evidence>
<feature type="signal peptide" evidence="8">
    <location>
        <begin position="1"/>
        <end position="22"/>
    </location>
</feature>
<feature type="transmembrane region" description="Helical" evidence="7">
    <location>
        <begin position="115"/>
        <end position="135"/>
    </location>
</feature>
<evidence type="ECO:0000313" key="11">
    <source>
        <dbReference type="Proteomes" id="UP001143362"/>
    </source>
</evidence>
<keyword evidence="8" id="KW-0732">Signal</keyword>
<dbReference type="Gene3D" id="1.20.1510.10">
    <property type="entry name" value="Cation efflux protein transmembrane domain"/>
    <property type="match status" value="1"/>
</dbReference>
<keyword evidence="6 7" id="KW-0472">Membrane</keyword>
<dbReference type="InterPro" id="IPR040177">
    <property type="entry name" value="SLC30A9"/>
</dbReference>
<dbReference type="InterPro" id="IPR036837">
    <property type="entry name" value="Cation_efflux_CTD_sf"/>
</dbReference>
<evidence type="ECO:0000256" key="1">
    <source>
        <dbReference type="ARBA" id="ARBA00004141"/>
    </source>
</evidence>
<keyword evidence="11" id="KW-1185">Reference proteome</keyword>
<evidence type="ECO:0000256" key="4">
    <source>
        <dbReference type="ARBA" id="ARBA00022906"/>
    </source>
</evidence>
<organism evidence="10 11">
    <name type="scientific">Candidatus Litorirhabdus singularis</name>
    <dbReference type="NCBI Taxonomy" id="2518993"/>
    <lineage>
        <taxon>Bacteria</taxon>
        <taxon>Pseudomonadati</taxon>
        <taxon>Pseudomonadota</taxon>
        <taxon>Gammaproteobacteria</taxon>
        <taxon>Cellvibrionales</taxon>
        <taxon>Halieaceae</taxon>
        <taxon>Candidatus Litorirhabdus</taxon>
    </lineage>
</organism>
<dbReference type="PANTHER" id="PTHR13414:SF9">
    <property type="entry name" value="PROTON-COUPLED ZINC ANTIPORTER SLC30A9, MITOCHONDRIAL"/>
    <property type="match status" value="1"/>
</dbReference>
<dbReference type="InterPro" id="IPR027469">
    <property type="entry name" value="Cation_efflux_TMD_sf"/>
</dbReference>
<feature type="chain" id="PRO_5045996664" evidence="8">
    <location>
        <begin position="23"/>
        <end position="302"/>
    </location>
</feature>
<feature type="transmembrane region" description="Helical" evidence="7">
    <location>
        <begin position="191"/>
        <end position="211"/>
    </location>
</feature>
<accession>A0ABT3TKF6</accession>
<dbReference type="Pfam" id="PF01545">
    <property type="entry name" value="Cation_efflux"/>
    <property type="match status" value="1"/>
</dbReference>
<evidence type="ECO:0000256" key="8">
    <source>
        <dbReference type="SAM" id="SignalP"/>
    </source>
</evidence>
<gene>
    <name evidence="10" type="ORF">EYC98_18165</name>
</gene>
<dbReference type="InterPro" id="IPR002524">
    <property type="entry name" value="Cation_efflux"/>
</dbReference>
<dbReference type="PANTHER" id="PTHR13414">
    <property type="entry name" value="HUEL-CATION TRANSPORTER"/>
    <property type="match status" value="1"/>
</dbReference>
<feature type="transmembrane region" description="Helical" evidence="7">
    <location>
        <begin position="159"/>
        <end position="185"/>
    </location>
</feature>
<evidence type="ECO:0000256" key="2">
    <source>
        <dbReference type="ARBA" id="ARBA00022448"/>
    </source>
</evidence>
<dbReference type="EMBL" id="SHNN01000004">
    <property type="protein sequence ID" value="MCX2982792.1"/>
    <property type="molecule type" value="Genomic_DNA"/>
</dbReference>
<protein>
    <submittedName>
        <fullName evidence="10">Cation diffusion facilitator family transporter</fullName>
    </submittedName>
</protein>
<comment type="subcellular location">
    <subcellularLocation>
        <location evidence="1">Membrane</location>
        <topology evidence="1">Multi-pass membrane protein</topology>
    </subcellularLocation>
</comment>
<proteinExistence type="predicted"/>